<accession>A0ABS4DGX0</accession>
<evidence type="ECO:0000313" key="3">
    <source>
        <dbReference type="Proteomes" id="UP001193081"/>
    </source>
</evidence>
<dbReference type="EMBL" id="SIJK02000084">
    <property type="protein sequence ID" value="MBP1468677.1"/>
    <property type="molecule type" value="Genomic_DNA"/>
</dbReference>
<gene>
    <name evidence="2" type="ORF">EYB53_023385</name>
</gene>
<reference evidence="2 3" key="1">
    <citation type="submission" date="2021-03" db="EMBL/GenBank/DDBJ databases">
        <authorList>
            <person name="Grouzdev D.S."/>
        </authorList>
    </citation>
    <scope>NUCLEOTIDE SEQUENCE [LARGE SCALE GENOMIC DNA]</scope>
    <source>
        <strain evidence="2 3">M50-1</strain>
    </source>
</reference>
<protein>
    <submittedName>
        <fullName evidence="2">TIGR04086 family membrane protein</fullName>
    </submittedName>
</protein>
<proteinExistence type="predicted"/>
<feature type="transmembrane region" description="Helical" evidence="1">
    <location>
        <begin position="80"/>
        <end position="97"/>
    </location>
</feature>
<feature type="transmembrane region" description="Helical" evidence="1">
    <location>
        <begin position="103"/>
        <end position="122"/>
    </location>
</feature>
<organism evidence="2 3">
    <name type="scientific">Candidatus Chloroploca mongolica</name>
    <dbReference type="NCBI Taxonomy" id="2528176"/>
    <lineage>
        <taxon>Bacteria</taxon>
        <taxon>Bacillati</taxon>
        <taxon>Chloroflexota</taxon>
        <taxon>Chloroflexia</taxon>
        <taxon>Chloroflexales</taxon>
        <taxon>Chloroflexineae</taxon>
        <taxon>Oscillochloridaceae</taxon>
        <taxon>Candidatus Chloroploca</taxon>
    </lineage>
</organism>
<name>A0ABS4DGX0_9CHLR</name>
<keyword evidence="3" id="KW-1185">Reference proteome</keyword>
<feature type="transmembrane region" description="Helical" evidence="1">
    <location>
        <begin position="47"/>
        <end position="68"/>
    </location>
</feature>
<dbReference type="Pfam" id="PF12670">
    <property type="entry name" value="DUF3792"/>
    <property type="match status" value="1"/>
</dbReference>
<feature type="transmembrane region" description="Helical" evidence="1">
    <location>
        <begin position="12"/>
        <end position="35"/>
    </location>
</feature>
<evidence type="ECO:0000313" key="2">
    <source>
        <dbReference type="EMBL" id="MBP1468677.1"/>
    </source>
</evidence>
<keyword evidence="1" id="KW-1133">Transmembrane helix</keyword>
<evidence type="ECO:0000256" key="1">
    <source>
        <dbReference type="SAM" id="Phobius"/>
    </source>
</evidence>
<dbReference type="NCBIfam" id="TIGR04086">
    <property type="entry name" value="TIGR04086_membr"/>
    <property type="match status" value="1"/>
</dbReference>
<keyword evidence="1" id="KW-0472">Membrane</keyword>
<dbReference type="Proteomes" id="UP001193081">
    <property type="component" value="Unassembled WGS sequence"/>
</dbReference>
<keyword evidence="1" id="KW-0812">Transmembrane</keyword>
<dbReference type="RefSeq" id="WP_135481661.1">
    <property type="nucleotide sequence ID" value="NZ_SIJK02000084.1"/>
</dbReference>
<sequence>MTSDRGVQWIAVAIGWMVDFSLRILLQVSLFWFGLTAFFRDPEMTNPIHLVILGLVLLSTAIGGFVAARVAERSEALHGMLVGLVGILAVAATSIGLQPTPLIFIVAQIVSVGTATLGGLLASRFRLR</sequence>
<comment type="caution">
    <text evidence="2">The sequence shown here is derived from an EMBL/GenBank/DDBJ whole genome shotgun (WGS) entry which is preliminary data.</text>
</comment>
<dbReference type="InterPro" id="IPR023804">
    <property type="entry name" value="DUF3792_TM"/>
</dbReference>